<comment type="caution">
    <text evidence="1">The sequence shown here is derived from an EMBL/GenBank/DDBJ whole genome shotgun (WGS) entry which is preliminary data.</text>
</comment>
<dbReference type="Proteomes" id="UP000478417">
    <property type="component" value="Unassembled WGS sequence"/>
</dbReference>
<dbReference type="AlphaFoldDB" id="A0A6B2M4B8"/>
<organism evidence="1 2">
    <name type="scientific">Oceanipulchritudo coccoides</name>
    <dbReference type="NCBI Taxonomy" id="2706888"/>
    <lineage>
        <taxon>Bacteria</taxon>
        <taxon>Pseudomonadati</taxon>
        <taxon>Verrucomicrobiota</taxon>
        <taxon>Opitutia</taxon>
        <taxon>Puniceicoccales</taxon>
        <taxon>Oceanipulchritudinaceae</taxon>
        <taxon>Oceanipulchritudo</taxon>
    </lineage>
</organism>
<sequence length="380" mass="40878">MSFFFFTICYPLKLSFRTLSMIAFALALFGVANITYAGQWISISTAQNHQIGGGAYGNGFYVLTTRGSSGVLVSNDSINWDFHNLGYDLLDISFGNGRFVAVGLNGTVITSSNGTTWATQTAFTKVDIQGVTYAEDQFVAVAWDGGIFSSADGLTWNIEVSPVTNDLYDVAYGAGLWVAVGSETTIITSLNAIVWTDESDGHIANVGFHGVGYGNGLWAVVGSPNSNVLSGSGDGTWYPQTTGFSASHDAVAYAFGRIWITSYDGSILSSKDGVSWSSEGSPVSVRLTGIEYLNGKLIAMGISGEILVYIPDDNLNVGTAIELWIPETDPGEEYQLQISEDLESWTDILDPIAGDGKEWAGFFTTRDQNKKFFRVKPDAE</sequence>
<keyword evidence="2" id="KW-1185">Reference proteome</keyword>
<protein>
    <recommendedName>
        <fullName evidence="3">Photosynthesis system II assembly factor Ycf48/Hcf136-like domain-containing protein</fullName>
    </recommendedName>
</protein>
<dbReference type="SUPFAM" id="SSF110296">
    <property type="entry name" value="Oligoxyloglucan reducing end-specific cellobiohydrolase"/>
    <property type="match status" value="1"/>
</dbReference>
<dbReference type="EMBL" id="JAAGNX010000003">
    <property type="protein sequence ID" value="NDV63142.1"/>
    <property type="molecule type" value="Genomic_DNA"/>
</dbReference>
<evidence type="ECO:0000313" key="2">
    <source>
        <dbReference type="Proteomes" id="UP000478417"/>
    </source>
</evidence>
<reference evidence="1 2" key="1">
    <citation type="submission" date="2020-02" db="EMBL/GenBank/DDBJ databases">
        <title>Albibacoteraceae fam. nov., the first described family within the subdivision 4 Verrucomicrobia.</title>
        <authorList>
            <person name="Xi F."/>
        </authorList>
    </citation>
    <scope>NUCLEOTIDE SEQUENCE [LARGE SCALE GENOMIC DNA]</scope>
    <source>
        <strain evidence="1 2">CK1056</strain>
    </source>
</reference>
<proteinExistence type="predicted"/>
<dbReference type="RefSeq" id="WP_163966236.1">
    <property type="nucleotide sequence ID" value="NZ_JAAGNX010000003.1"/>
</dbReference>
<evidence type="ECO:0008006" key="3">
    <source>
        <dbReference type="Google" id="ProtNLM"/>
    </source>
</evidence>
<gene>
    <name evidence="1" type="ORF">G0Q06_11820</name>
</gene>
<accession>A0A6B2M4B8</accession>
<name>A0A6B2M4B8_9BACT</name>
<evidence type="ECO:0000313" key="1">
    <source>
        <dbReference type="EMBL" id="NDV63142.1"/>
    </source>
</evidence>